<dbReference type="Pfam" id="PF00232">
    <property type="entry name" value="Glyco_hydro_1"/>
    <property type="match status" value="1"/>
</dbReference>
<dbReference type="GO" id="GO:0005975">
    <property type="term" value="P:carbohydrate metabolic process"/>
    <property type="evidence" value="ECO:0007669"/>
    <property type="project" value="InterPro"/>
</dbReference>
<dbReference type="HOGENOM" id="CLU_102233_0_0_1"/>
<dbReference type="PANTHER" id="PTHR10353:SF36">
    <property type="entry name" value="LP05116P"/>
    <property type="match status" value="1"/>
</dbReference>
<dbReference type="InterPro" id="IPR017853">
    <property type="entry name" value="GH"/>
</dbReference>
<dbReference type="STRING" id="544711.F0UGC7"/>
<evidence type="ECO:0000256" key="3">
    <source>
        <dbReference type="ARBA" id="ARBA00023295"/>
    </source>
</evidence>
<protein>
    <submittedName>
        <fullName evidence="5">Beta-glucosidase</fullName>
    </submittedName>
</protein>
<dbReference type="InterPro" id="IPR001360">
    <property type="entry name" value="Glyco_hydro_1"/>
</dbReference>
<dbReference type="OMA" id="DPWIVGH"/>
<dbReference type="AlphaFoldDB" id="F0UGC7"/>
<comment type="similarity">
    <text evidence="1 4">Belongs to the glycosyl hydrolase 1 family.</text>
</comment>
<accession>F0UGC7</accession>
<dbReference type="Gene3D" id="3.20.20.80">
    <property type="entry name" value="Glycosidases"/>
    <property type="match status" value="1"/>
</dbReference>
<dbReference type="SUPFAM" id="SSF51445">
    <property type="entry name" value="(Trans)glycosidases"/>
    <property type="match status" value="1"/>
</dbReference>
<proteinExistence type="inferred from homology"/>
<sequence length="237" mass="26558">MNSMTSKLHFDFLWSRTIPLGGEGNDTINENGLQHYVKFVNDLLAADDFVNYARVISKILSPKLSIGLLFNEPWCSSILGYNTGLFAPGCYRDRSKSVGLDSSRDPWIVGHNLLVAHGVAVKIYREEFKTIGGGEIGITLNADMTKFIGDWTLPWDPGGLADVEAESRKLEFPSRAWTEEDRALVQSSNDSYCMNHYCVHFIKNKAGESDPDDFHGDIETLMEGRNESEVRSEIQSE</sequence>
<gene>
    <name evidence="5" type="ORF">HCEG_03495</name>
</gene>
<dbReference type="Proteomes" id="UP000008142">
    <property type="component" value="Unassembled WGS sequence"/>
</dbReference>
<evidence type="ECO:0000256" key="4">
    <source>
        <dbReference type="RuleBase" id="RU003690"/>
    </source>
</evidence>
<evidence type="ECO:0000313" key="5">
    <source>
        <dbReference type="EMBL" id="EGC44280.1"/>
    </source>
</evidence>
<keyword evidence="3" id="KW-0326">Glycosidase</keyword>
<name>F0UGC7_AJEC8</name>
<dbReference type="PANTHER" id="PTHR10353">
    <property type="entry name" value="GLYCOSYL HYDROLASE"/>
    <property type="match status" value="1"/>
</dbReference>
<dbReference type="OrthoDB" id="65569at2759"/>
<reference evidence="6" key="1">
    <citation type="submission" date="2008-07" db="EMBL/GenBank/DDBJ databases">
        <title>Annotation of Ajellomyces capsulatus strain H88.</title>
        <authorList>
            <person name="Champion M."/>
            <person name="Cuomo C."/>
            <person name="Ma L.-J."/>
            <person name="Henn M.R."/>
            <person name="Sil A."/>
            <person name="Goldman B."/>
            <person name="Young S.K."/>
            <person name="Kodira C.D."/>
            <person name="Zeng Q."/>
            <person name="Koehrsen M."/>
            <person name="Alvarado L."/>
            <person name="Berlin A."/>
            <person name="Borenstein D."/>
            <person name="Chen Z."/>
            <person name="Engels R."/>
            <person name="Freedman E."/>
            <person name="Gellesch M."/>
            <person name="Goldberg J."/>
            <person name="Griggs A."/>
            <person name="Gujja S."/>
            <person name="Heiman D."/>
            <person name="Hepburn T."/>
            <person name="Howarth C."/>
            <person name="Jen D."/>
            <person name="Larson L."/>
            <person name="Lewis B."/>
            <person name="Mehta T."/>
            <person name="Park D."/>
            <person name="Pearson M."/>
            <person name="Roberts A."/>
            <person name="Saif S."/>
            <person name="Shea T."/>
            <person name="Shenoy N."/>
            <person name="Sisk P."/>
            <person name="Stolte C."/>
            <person name="Sykes S."/>
            <person name="Walk T."/>
            <person name="White J."/>
            <person name="Yandava C."/>
            <person name="Klein B."/>
            <person name="McEwen J.G."/>
            <person name="Puccia R."/>
            <person name="Goldman G.H."/>
            <person name="Felipe M.S."/>
            <person name="Nino-Vega G."/>
            <person name="San-Blas G."/>
            <person name="Taylor J."/>
            <person name="Mendoza L."/>
            <person name="Galagan J."/>
            <person name="Nusbaum C."/>
            <person name="Birren B."/>
        </authorList>
    </citation>
    <scope>NUCLEOTIDE SEQUENCE [LARGE SCALE GENOMIC DNA]</scope>
    <source>
        <strain evidence="6">H88</strain>
    </source>
</reference>
<dbReference type="EMBL" id="DS990638">
    <property type="protein sequence ID" value="EGC44280.1"/>
    <property type="molecule type" value="Genomic_DNA"/>
</dbReference>
<evidence type="ECO:0000313" key="6">
    <source>
        <dbReference type="Proteomes" id="UP000008142"/>
    </source>
</evidence>
<organism evidence="6">
    <name type="scientific">Ajellomyces capsulatus (strain H88)</name>
    <name type="common">Darling's disease fungus</name>
    <name type="synonym">Histoplasma capsulatum</name>
    <dbReference type="NCBI Taxonomy" id="544711"/>
    <lineage>
        <taxon>Eukaryota</taxon>
        <taxon>Fungi</taxon>
        <taxon>Dikarya</taxon>
        <taxon>Ascomycota</taxon>
        <taxon>Pezizomycotina</taxon>
        <taxon>Eurotiomycetes</taxon>
        <taxon>Eurotiomycetidae</taxon>
        <taxon>Onygenales</taxon>
        <taxon>Ajellomycetaceae</taxon>
        <taxon>Histoplasma</taxon>
    </lineage>
</organism>
<evidence type="ECO:0000256" key="1">
    <source>
        <dbReference type="ARBA" id="ARBA00010838"/>
    </source>
</evidence>
<keyword evidence="2" id="KW-0378">Hydrolase</keyword>
<evidence type="ECO:0000256" key="2">
    <source>
        <dbReference type="ARBA" id="ARBA00022801"/>
    </source>
</evidence>
<dbReference type="GO" id="GO:0008422">
    <property type="term" value="F:beta-glucosidase activity"/>
    <property type="evidence" value="ECO:0007669"/>
    <property type="project" value="TreeGrafter"/>
</dbReference>